<dbReference type="Proteomes" id="UP001152523">
    <property type="component" value="Unassembled WGS sequence"/>
</dbReference>
<reference evidence="3" key="1">
    <citation type="submission" date="2022-07" db="EMBL/GenBank/DDBJ databases">
        <authorList>
            <person name="Macas J."/>
            <person name="Novak P."/>
            <person name="Neumann P."/>
        </authorList>
    </citation>
    <scope>NUCLEOTIDE SEQUENCE</scope>
</reference>
<accession>A0AAV0C7F9</accession>
<feature type="compositionally biased region" description="Basic and acidic residues" evidence="2">
    <location>
        <begin position="1"/>
        <end position="11"/>
    </location>
</feature>
<gene>
    <name evidence="3" type="ORF">CEPIT_LOCUS1924</name>
</gene>
<name>A0AAV0C7F9_9ASTE</name>
<dbReference type="EMBL" id="CAMAPF010000011">
    <property type="protein sequence ID" value="CAH9063251.1"/>
    <property type="molecule type" value="Genomic_DNA"/>
</dbReference>
<evidence type="ECO:0000313" key="3">
    <source>
        <dbReference type="EMBL" id="CAH9063251.1"/>
    </source>
</evidence>
<comment type="caution">
    <text evidence="3">The sequence shown here is derived from an EMBL/GenBank/DDBJ whole genome shotgun (WGS) entry which is preliminary data.</text>
</comment>
<feature type="compositionally biased region" description="Basic and acidic residues" evidence="2">
    <location>
        <begin position="22"/>
        <end position="31"/>
    </location>
</feature>
<evidence type="ECO:0000256" key="2">
    <source>
        <dbReference type="SAM" id="MobiDB-lite"/>
    </source>
</evidence>
<dbReference type="AlphaFoldDB" id="A0AAV0C7F9"/>
<evidence type="ECO:0000256" key="1">
    <source>
        <dbReference type="SAM" id="Coils"/>
    </source>
</evidence>
<sequence length="265" mass="27668">MAAAKAAREAAAHGTGSSASEAARRTADGEQHLIATLLNEGAIPHHAESALPPPIAATKVVPKKGVERAPEKKPKRGRDCSSSGPVVEDANGLSLSRPAEELWRELGAKAGLELAPRSSSEATSAALAAAIQSGLLVLQAEAAREAALQEVKSKADAAILKAREVARRAEEEAASAREELRSVQAETGAQLACLEEAGFKLMPVLPAPKGAIPEWCVDTSGYRNTGEFMDSAKDFCAGAFGDVFSHALEKVPAKDRLKYGVRLMG</sequence>
<feature type="region of interest" description="Disordered" evidence="2">
    <location>
        <begin position="1"/>
        <end position="93"/>
    </location>
</feature>
<organism evidence="3 4">
    <name type="scientific">Cuscuta epithymum</name>
    <dbReference type="NCBI Taxonomy" id="186058"/>
    <lineage>
        <taxon>Eukaryota</taxon>
        <taxon>Viridiplantae</taxon>
        <taxon>Streptophyta</taxon>
        <taxon>Embryophyta</taxon>
        <taxon>Tracheophyta</taxon>
        <taxon>Spermatophyta</taxon>
        <taxon>Magnoliopsida</taxon>
        <taxon>eudicotyledons</taxon>
        <taxon>Gunneridae</taxon>
        <taxon>Pentapetalae</taxon>
        <taxon>asterids</taxon>
        <taxon>lamiids</taxon>
        <taxon>Solanales</taxon>
        <taxon>Convolvulaceae</taxon>
        <taxon>Cuscuteae</taxon>
        <taxon>Cuscuta</taxon>
        <taxon>Cuscuta subgen. Cuscuta</taxon>
    </lineage>
</organism>
<keyword evidence="1" id="KW-0175">Coiled coil</keyword>
<feature type="coiled-coil region" evidence="1">
    <location>
        <begin position="152"/>
        <end position="186"/>
    </location>
</feature>
<protein>
    <submittedName>
        <fullName evidence="3">Uncharacterized protein</fullName>
    </submittedName>
</protein>
<proteinExistence type="predicted"/>
<keyword evidence="4" id="KW-1185">Reference proteome</keyword>
<feature type="non-terminal residue" evidence="3">
    <location>
        <position position="265"/>
    </location>
</feature>
<evidence type="ECO:0000313" key="4">
    <source>
        <dbReference type="Proteomes" id="UP001152523"/>
    </source>
</evidence>